<feature type="region of interest" description="Disordered" evidence="3">
    <location>
        <begin position="1342"/>
        <end position="1383"/>
    </location>
</feature>
<proteinExistence type="predicted"/>
<feature type="domain" description="Nephrocystin 3-like N-terminal" evidence="5">
    <location>
        <begin position="396"/>
        <end position="567"/>
    </location>
</feature>
<feature type="domain" description="Nucleoside phosphorylase" evidence="4">
    <location>
        <begin position="2147"/>
        <end position="2442"/>
    </location>
</feature>
<dbReference type="InterPro" id="IPR036770">
    <property type="entry name" value="Ankyrin_rpt-contain_sf"/>
</dbReference>
<dbReference type="Gene3D" id="3.40.50.1580">
    <property type="entry name" value="Nucleoside phosphorylase domain"/>
    <property type="match status" value="2"/>
</dbReference>
<dbReference type="GO" id="GO:0009116">
    <property type="term" value="P:nucleoside metabolic process"/>
    <property type="evidence" value="ECO:0007669"/>
    <property type="project" value="InterPro"/>
</dbReference>
<feature type="domain" description="Nucleoside phosphorylase" evidence="4">
    <location>
        <begin position="80"/>
        <end position="327"/>
    </location>
</feature>
<dbReference type="SMART" id="SM00248">
    <property type="entry name" value="ANK"/>
    <property type="match status" value="5"/>
</dbReference>
<evidence type="ECO:0000313" key="7">
    <source>
        <dbReference type="Proteomes" id="UP000754883"/>
    </source>
</evidence>
<dbReference type="Pfam" id="PF12796">
    <property type="entry name" value="Ank_2"/>
    <property type="match status" value="1"/>
</dbReference>
<evidence type="ECO:0000256" key="2">
    <source>
        <dbReference type="PROSITE-ProRule" id="PRU00023"/>
    </source>
</evidence>
<dbReference type="Pfam" id="PF24883">
    <property type="entry name" value="NPHP3_N"/>
    <property type="match status" value="1"/>
</dbReference>
<sequence length="2468" mass="275824">MDKRSFRHKDHAETSSSRPPKRRKASNHDLGNVVHESRKGSTSIQHDHYSIAWICALHIELETAWAMLDDIHDPLPQSANDSNTYTLGSINHHNIIITCLPAAQYGTNNASSVLNHLMYTFPSIRLCLTVGIGGGVPSQVDVRLGDIVVGTRVMLYDLKKTDNVQETAIPKILDQFLGTAVSALRSKHELEPSRVPSILQEKLGGLPEHGRPSSPDRLFYATYDHESPIASCDGCDRSMLAPRRRRISDNVQIHYGGIASGNQVMRSGTTRDELARQLDVICFETETADLMNNMPYLPIRGICDYSDSHKGKEWQKFAAATAAAYARELLEELPVAKVHAGIDCIPNPLQLRVTAAHSRCLDPSSSHEHRQGLLKSLKFEQIDSRQSTIEKPHGKTCQWFLNHPDHQAWLDPGKVREHSGFLWIMGKPGAGKSIIMKFAYMQSKARHKPAITAGFFFNARGEYLERSILGMYRSLLLQLLEGYPDLQTVLDDPDLVSQSQSGCPSLNVLKDLFRNAVSALGQRSFTCFIDALDECNEQQAMDTVQYFEGLAEQSLDKGVPLRVCFSSQHNPHIVIQQGNQLILEDQPGHTEDLAQYVASHLRITDRTLVEELQPKLVSKAGGIFLWVVLVVDILNKESERGRIAIRKRLVETPSSLNELFKDLLRRDNKNMEELLLCILWILYAKRPLRPEEYYHALWSGLSLKNLADPEIPIITDSEGSDIFARYIISSSKGLAKITKAKQPTVQFIHESVRDFLLKDGGLHELWPDLGFNRKNRKSRNHNRLKEFCDSYMNHQLLHASMNGIKLKTTEISKWYPFLEYASQNVLYHANAAADAVPQDHFLSRFPVSNWISLINLFEKFKIRQYSPDASLFYLLADKGFSELIRTRLEDDPHVHVLGERYGYPLFAALANGNKDAVAALLNSPSSICNGVDITEGLNCREDLKRYKNRTPLSWAAQDGRVGIVKLLLQTVTTVNDVDRGGQTSLSRASENGHEAVARLLIEKGADVNARDNSGFTPLSLASRNGHETVTRLLIDKGANINARDNDGITPLSLALQNAHEALARLLIDKGAEVNASDAFGSTLLLEALEKSHEARQNDMQRDEKVHFRRDEGTSQLLHCPILPNCSLAPSSNFWTDAEVKEHVKNCHPGRRLDPTLAPPTDSGYASAPGMESEINKSENHGDQAATQSMQERTEQDVSDTATEYSNTSSAMFSRQQTYIWELADDLFRRIGSLNADEKTQGKVSAILPELLKAFALKIGHDAPTQMHRDVMAFVHRHRRRVDCSRGPRDILTAVRVSEIAAAFTDMGIINEEDNIEQSTPDSNAMGPEERVSRWLRDESIEEAGQEEECQMSSSATPTFVGVGDAEDEDESEPEPEPEPEPDNWLNAYREFVFSTDAFKWLLARLRKEINLVHTEPNTIQVIRERIISSLPIPHKISRKLPSYTYSVRFDLEWDIFQFFKAQKYLKPPDEVLEGVITLTGSCLDAQAATCAQYMHQTWPLAGEATLQLVKDILRDGKCHSSVLADGTKLSAWISNSRFIAEAYGVSDSVAETGEQLAWLGAALTTSTRQNKLVYCTPIISKIVQNNTPSPQVGFQSSSIDLTCRIEFTTEEVPQAPGTINGQCWHDFFKNPVVVRGYPIPKRMEWATGLEIPINIMARLARSQQVDRFKDKVYIKGFSTMLVPTRQNQDILYWHLIYNRNGGRISYLDDFIDQNPQFTHCKLESLENIRHVLGWCSKVQFNAGSTLADYPPVAHSCLPEPRKGGALTNTYVYRGQTIEESSCQLGAKDTPVRETHDPYHERLNWISTKFVLLWDEHDKRGWLINGTSALLHVVRASLAHDGTKFRSSWAFKSKDLQVPDGPFMANSSIDLLNIPENLDLALFRKDKNSLLRSRVEYFCNVLEKLIDHQADIAGNYGVKMSSMPRTCLEGWDFEDLAMRIDRLPSRAAKLKAHGKAWVDFTRAIQAVTLVGSGFGDIIQPNNPDICSDWAKLPKHQYYIAMCVSDFSRVVKKHGFHDDGRIRLSDSLIWHTPKTIFESCQCSGASNQGGCDPVQTVFPLALSSELPEESRRSNRRQLILGPAEDKGALIFGHNADFSWVWEDAGHPKKCNLEGPGSPSDSGIGSTLTTYSSDVQTNTTAKRYPRYRYTVGIICALSKELKAVRALFDTPNATPETPDGDDCYYAAGQMARHMVVAACLPTSGYGITQAAKLALNMKRSFSGLQFCLLVGIGGGVPSEQNDIRLGDVVVGIPQGIYSGVFQHDFGKEKGSSGFERTGWCQGPPDSLTNAISFLQSDPKPTDDPLREHLDKISSTIPPTDDGKPHKYRHPGQELDKLFETCSTCPSSQNDCPRGGSHVRQRGPRPTNKPMVHFGLVASGNCVVKDAAFRDDLAREQPVMCVEMEAAGVVNTFPCLVIRGICDYCDVHKNDDWQEYAAATAAAYAKHLLSETRVPKRGRSEDEEARESGRVR</sequence>
<protein>
    <recommendedName>
        <fullName evidence="8">Nucleoside phosphorylase domain-containing protein</fullName>
    </recommendedName>
</protein>
<feature type="compositionally biased region" description="Acidic residues" evidence="3">
    <location>
        <begin position="1364"/>
        <end position="1381"/>
    </location>
</feature>
<reference evidence="6" key="1">
    <citation type="submission" date="2021-10" db="EMBL/GenBank/DDBJ databases">
        <authorList>
            <person name="Piombo E."/>
        </authorList>
    </citation>
    <scope>NUCLEOTIDE SEQUENCE</scope>
</reference>
<dbReference type="InterPro" id="IPR002110">
    <property type="entry name" value="Ankyrin_rpt"/>
</dbReference>
<dbReference type="Gene3D" id="1.25.40.20">
    <property type="entry name" value="Ankyrin repeat-containing domain"/>
    <property type="match status" value="1"/>
</dbReference>
<dbReference type="OrthoDB" id="1577640at2759"/>
<dbReference type="SUPFAM" id="SSF52540">
    <property type="entry name" value="P-loop containing nucleoside triphosphate hydrolases"/>
    <property type="match status" value="1"/>
</dbReference>
<feature type="repeat" description="ANK" evidence="2">
    <location>
        <begin position="1013"/>
        <end position="1045"/>
    </location>
</feature>
<dbReference type="InterPro" id="IPR035994">
    <property type="entry name" value="Nucleoside_phosphorylase_sf"/>
</dbReference>
<evidence type="ECO:0000259" key="5">
    <source>
        <dbReference type="Pfam" id="PF24883"/>
    </source>
</evidence>
<dbReference type="InterPro" id="IPR053137">
    <property type="entry name" value="NLR-like"/>
</dbReference>
<comment type="caution">
    <text evidence="6">The sequence shown here is derived from an EMBL/GenBank/DDBJ whole genome shotgun (WGS) entry which is preliminary data.</text>
</comment>
<dbReference type="Gene3D" id="3.40.50.300">
    <property type="entry name" value="P-loop containing nucleotide triphosphate hydrolases"/>
    <property type="match status" value="1"/>
</dbReference>
<keyword evidence="7" id="KW-1185">Reference proteome</keyword>
<feature type="region of interest" description="Disordered" evidence="3">
    <location>
        <begin position="1"/>
        <end position="39"/>
    </location>
</feature>
<feature type="region of interest" description="Disordered" evidence="3">
    <location>
        <begin position="1146"/>
        <end position="1200"/>
    </location>
</feature>
<dbReference type="InterPro" id="IPR000845">
    <property type="entry name" value="Nucleoside_phosphorylase_d"/>
</dbReference>
<keyword evidence="2" id="KW-0040">ANK repeat</keyword>
<dbReference type="Pfam" id="PF00023">
    <property type="entry name" value="Ank"/>
    <property type="match status" value="2"/>
</dbReference>
<evidence type="ECO:0000313" key="6">
    <source>
        <dbReference type="EMBL" id="CAG9990680.1"/>
    </source>
</evidence>
<accession>A0A9N9Y6C3</accession>
<evidence type="ECO:0008006" key="8">
    <source>
        <dbReference type="Google" id="ProtNLM"/>
    </source>
</evidence>
<dbReference type="PANTHER" id="PTHR46082">
    <property type="entry name" value="ATP/GTP-BINDING PROTEIN-RELATED"/>
    <property type="match status" value="1"/>
</dbReference>
<dbReference type="SUPFAM" id="SSF48403">
    <property type="entry name" value="Ankyrin repeat"/>
    <property type="match status" value="1"/>
</dbReference>
<dbReference type="Proteomes" id="UP000754883">
    <property type="component" value="Unassembled WGS sequence"/>
</dbReference>
<dbReference type="GO" id="GO:0003824">
    <property type="term" value="F:catalytic activity"/>
    <property type="evidence" value="ECO:0007669"/>
    <property type="project" value="InterPro"/>
</dbReference>
<dbReference type="PROSITE" id="PS50297">
    <property type="entry name" value="ANK_REP_REGION"/>
    <property type="match status" value="4"/>
</dbReference>
<dbReference type="EMBL" id="CABFNO020001476">
    <property type="protein sequence ID" value="CAG9990680.1"/>
    <property type="molecule type" value="Genomic_DNA"/>
</dbReference>
<evidence type="ECO:0000256" key="3">
    <source>
        <dbReference type="SAM" id="MobiDB-lite"/>
    </source>
</evidence>
<feature type="region of interest" description="Disordered" evidence="3">
    <location>
        <begin position="2447"/>
        <end position="2468"/>
    </location>
</feature>
<evidence type="ECO:0000259" key="4">
    <source>
        <dbReference type="Pfam" id="PF01048"/>
    </source>
</evidence>
<feature type="repeat" description="ANK" evidence="2">
    <location>
        <begin position="980"/>
        <end position="1012"/>
    </location>
</feature>
<dbReference type="InterPro" id="IPR056884">
    <property type="entry name" value="NPHP3-like_N"/>
</dbReference>
<dbReference type="InterPro" id="IPR027417">
    <property type="entry name" value="P-loop_NTPase"/>
</dbReference>
<dbReference type="SUPFAM" id="SSF53167">
    <property type="entry name" value="Purine and uridine phosphorylases"/>
    <property type="match status" value="2"/>
</dbReference>
<keyword evidence="1" id="KW-0677">Repeat</keyword>
<dbReference type="PANTHER" id="PTHR46082:SF11">
    <property type="entry name" value="AAA+ ATPASE DOMAIN-CONTAINING PROTEIN-RELATED"/>
    <property type="match status" value="1"/>
</dbReference>
<dbReference type="PROSITE" id="PS50088">
    <property type="entry name" value="ANK_REPEAT"/>
    <property type="match status" value="4"/>
</dbReference>
<feature type="repeat" description="ANK" evidence="2">
    <location>
        <begin position="947"/>
        <end position="979"/>
    </location>
</feature>
<name>A0A9N9Y6C3_9HYPO</name>
<evidence type="ECO:0000256" key="1">
    <source>
        <dbReference type="ARBA" id="ARBA00022737"/>
    </source>
</evidence>
<dbReference type="Pfam" id="PF01048">
    <property type="entry name" value="PNP_UDP_1"/>
    <property type="match status" value="2"/>
</dbReference>
<feature type="repeat" description="ANK" evidence="2">
    <location>
        <begin position="1046"/>
        <end position="1078"/>
    </location>
</feature>
<organism evidence="6 7">
    <name type="scientific">Clonostachys byssicola</name>
    <dbReference type="NCBI Taxonomy" id="160290"/>
    <lineage>
        <taxon>Eukaryota</taxon>
        <taxon>Fungi</taxon>
        <taxon>Dikarya</taxon>
        <taxon>Ascomycota</taxon>
        <taxon>Pezizomycotina</taxon>
        <taxon>Sordariomycetes</taxon>
        <taxon>Hypocreomycetidae</taxon>
        <taxon>Hypocreales</taxon>
        <taxon>Bionectriaceae</taxon>
        <taxon>Clonostachys</taxon>
    </lineage>
</organism>
<gene>
    <name evidence="6" type="ORF">CBYS24578_00006940</name>
</gene>